<dbReference type="AlphaFoldDB" id="A0A9W7L818"/>
<dbReference type="InterPro" id="IPR013766">
    <property type="entry name" value="Thioredoxin_domain"/>
</dbReference>
<reference evidence="3" key="1">
    <citation type="journal article" date="2023" name="Commun. Biol.">
        <title>Genome analysis of Parmales, the sister group of diatoms, reveals the evolutionary specialization of diatoms from phago-mixotrophs to photoautotrophs.</title>
        <authorList>
            <person name="Ban H."/>
            <person name="Sato S."/>
            <person name="Yoshikawa S."/>
            <person name="Yamada K."/>
            <person name="Nakamura Y."/>
            <person name="Ichinomiya M."/>
            <person name="Sato N."/>
            <person name="Blanc-Mathieu R."/>
            <person name="Endo H."/>
            <person name="Kuwata A."/>
            <person name="Ogata H."/>
        </authorList>
    </citation>
    <scope>NUCLEOTIDE SEQUENCE [LARGE SCALE GENOMIC DNA]</scope>
</reference>
<evidence type="ECO:0000313" key="3">
    <source>
        <dbReference type="Proteomes" id="UP001165065"/>
    </source>
</evidence>
<dbReference type="PANTHER" id="PTHR46472:SF1">
    <property type="entry name" value="NUCLEOREDOXIN"/>
    <property type="match status" value="1"/>
</dbReference>
<protein>
    <recommendedName>
        <fullName evidence="1">Thioredoxin domain-containing protein</fullName>
    </recommendedName>
</protein>
<dbReference type="EMBL" id="BRYA01000095">
    <property type="protein sequence ID" value="GMI39008.1"/>
    <property type="molecule type" value="Genomic_DNA"/>
</dbReference>
<dbReference type="OrthoDB" id="189920at2759"/>
<dbReference type="SUPFAM" id="SSF52833">
    <property type="entry name" value="Thioredoxin-like"/>
    <property type="match status" value="1"/>
</dbReference>
<dbReference type="InterPro" id="IPR036249">
    <property type="entry name" value="Thioredoxin-like_sf"/>
</dbReference>
<evidence type="ECO:0000313" key="2">
    <source>
        <dbReference type="EMBL" id="GMI39008.1"/>
    </source>
</evidence>
<comment type="caution">
    <text evidence="2">The sequence shown here is derived from an EMBL/GenBank/DDBJ whole genome shotgun (WGS) entry which is preliminary data.</text>
</comment>
<dbReference type="GO" id="GO:0004791">
    <property type="term" value="F:thioredoxin-disulfide reductase (NADPH) activity"/>
    <property type="evidence" value="ECO:0007669"/>
    <property type="project" value="TreeGrafter"/>
</dbReference>
<gene>
    <name evidence="2" type="ORF">TrCOL_g5811</name>
</gene>
<dbReference type="GO" id="GO:0005634">
    <property type="term" value="C:nucleus"/>
    <property type="evidence" value="ECO:0007669"/>
    <property type="project" value="TreeGrafter"/>
</dbReference>
<dbReference type="GO" id="GO:0031397">
    <property type="term" value="P:negative regulation of protein ubiquitination"/>
    <property type="evidence" value="ECO:0007669"/>
    <property type="project" value="TreeGrafter"/>
</dbReference>
<dbReference type="Pfam" id="PF13905">
    <property type="entry name" value="Thioredoxin_8"/>
    <property type="match status" value="1"/>
</dbReference>
<organism evidence="2 3">
    <name type="scientific">Triparma columacea</name>
    <dbReference type="NCBI Taxonomy" id="722753"/>
    <lineage>
        <taxon>Eukaryota</taxon>
        <taxon>Sar</taxon>
        <taxon>Stramenopiles</taxon>
        <taxon>Ochrophyta</taxon>
        <taxon>Bolidophyceae</taxon>
        <taxon>Parmales</taxon>
        <taxon>Triparmaceae</taxon>
        <taxon>Triparma</taxon>
    </lineage>
</organism>
<proteinExistence type="predicted"/>
<dbReference type="Gene3D" id="3.40.30.10">
    <property type="entry name" value="Glutaredoxin"/>
    <property type="match status" value="1"/>
</dbReference>
<keyword evidence="3" id="KW-1185">Reference proteome</keyword>
<name>A0A9W7L818_9STRA</name>
<dbReference type="PROSITE" id="PS51352">
    <property type="entry name" value="THIOREDOXIN_2"/>
    <property type="match status" value="1"/>
</dbReference>
<dbReference type="Proteomes" id="UP001165065">
    <property type="component" value="Unassembled WGS sequence"/>
</dbReference>
<evidence type="ECO:0000259" key="1">
    <source>
        <dbReference type="PROSITE" id="PS51352"/>
    </source>
</evidence>
<sequence length="155" mass="16890">MSSLFEGVNLVTKDQSPASPPTVTTALLFSSSWCPDCTPFVARLGAMYEEINEDEKKFEVVFVSSDRDAGSMATYMHAKHPGWLAVSYNDPNRDEFKRKFGCCAGSEAATVGVSPRKYGIPALIIMKPDGTVIKESGVKEVEGFQGGEELPESWV</sequence>
<dbReference type="PANTHER" id="PTHR46472">
    <property type="entry name" value="NUCLEOREDOXIN"/>
    <property type="match status" value="1"/>
</dbReference>
<feature type="domain" description="Thioredoxin" evidence="1">
    <location>
        <begin position="4"/>
        <end position="155"/>
    </location>
</feature>
<dbReference type="InterPro" id="IPR012336">
    <property type="entry name" value="Thioredoxin-like_fold"/>
</dbReference>
<dbReference type="GO" id="GO:0030178">
    <property type="term" value="P:negative regulation of Wnt signaling pathway"/>
    <property type="evidence" value="ECO:0007669"/>
    <property type="project" value="TreeGrafter"/>
</dbReference>
<accession>A0A9W7L818</accession>